<evidence type="ECO:0000313" key="5">
    <source>
        <dbReference type="Proteomes" id="UP000535020"/>
    </source>
</evidence>
<organism evidence="4 5">
    <name type="scientific">Flavobacterium agri</name>
    <dbReference type="NCBI Taxonomy" id="2743471"/>
    <lineage>
        <taxon>Bacteria</taxon>
        <taxon>Pseudomonadati</taxon>
        <taxon>Bacteroidota</taxon>
        <taxon>Flavobacteriia</taxon>
        <taxon>Flavobacteriales</taxon>
        <taxon>Flavobacteriaceae</taxon>
        <taxon>Flavobacterium</taxon>
    </lineage>
</organism>
<dbReference type="RefSeq" id="WP_176006638.1">
    <property type="nucleotide sequence ID" value="NZ_JABWMI010000014.1"/>
</dbReference>
<feature type="chain" id="PRO_5030763164" evidence="2">
    <location>
        <begin position="20"/>
        <end position="805"/>
    </location>
</feature>
<dbReference type="NCBIfam" id="TIGR04183">
    <property type="entry name" value="Por_Secre_tail"/>
    <property type="match status" value="1"/>
</dbReference>
<dbReference type="PANTHER" id="PTHR35399">
    <property type="entry name" value="SLR8030 PROTEIN"/>
    <property type="match status" value="1"/>
</dbReference>
<dbReference type="SUPFAM" id="SSF63825">
    <property type="entry name" value="YWTD domain"/>
    <property type="match status" value="1"/>
</dbReference>
<dbReference type="Pfam" id="PF05787">
    <property type="entry name" value="PhoX"/>
    <property type="match status" value="1"/>
</dbReference>
<dbReference type="InterPro" id="IPR022409">
    <property type="entry name" value="PKD/Chitinase_dom"/>
</dbReference>
<evidence type="ECO:0000259" key="3">
    <source>
        <dbReference type="PROSITE" id="PS50093"/>
    </source>
</evidence>
<dbReference type="Pfam" id="PF18962">
    <property type="entry name" value="Por_Secre_tail"/>
    <property type="match status" value="1"/>
</dbReference>
<dbReference type="AlphaFoldDB" id="A0A7Y8Y3A4"/>
<gene>
    <name evidence="4" type="ORF">HZF10_12930</name>
</gene>
<dbReference type="Gene3D" id="2.60.120.260">
    <property type="entry name" value="Galactose-binding domain-like"/>
    <property type="match status" value="1"/>
</dbReference>
<dbReference type="InterPro" id="IPR000601">
    <property type="entry name" value="PKD_dom"/>
</dbReference>
<dbReference type="CDD" id="cd00146">
    <property type="entry name" value="PKD"/>
    <property type="match status" value="1"/>
</dbReference>
<dbReference type="InterPro" id="IPR035986">
    <property type="entry name" value="PKD_dom_sf"/>
</dbReference>
<dbReference type="Proteomes" id="UP000535020">
    <property type="component" value="Unassembled WGS sequence"/>
</dbReference>
<dbReference type="Gene3D" id="2.60.40.10">
    <property type="entry name" value="Immunoglobulins"/>
    <property type="match status" value="1"/>
</dbReference>
<dbReference type="InterPro" id="IPR013783">
    <property type="entry name" value="Ig-like_fold"/>
</dbReference>
<dbReference type="SUPFAM" id="SSF49299">
    <property type="entry name" value="PKD domain"/>
    <property type="match status" value="1"/>
</dbReference>
<evidence type="ECO:0000256" key="2">
    <source>
        <dbReference type="SAM" id="SignalP"/>
    </source>
</evidence>
<dbReference type="EMBL" id="JACBJI010000005">
    <property type="protein sequence ID" value="NYA71829.1"/>
    <property type="molecule type" value="Genomic_DNA"/>
</dbReference>
<feature type="domain" description="PKD" evidence="3">
    <location>
        <begin position="628"/>
        <end position="714"/>
    </location>
</feature>
<sequence length="805" mass="87866">MKKQLLCLSAFLALGAVQAQTLSPAAYPLQKDSNWNFLDNGSDQGTTDWKLVSGTNTNWLSGQAPLGYGDQVKTVISFGPDSANKYITYYFFRDMNIDLADLSDQVEFRIKRDDGAVVYVNGVEVFRDNMPAGAINYLTTSATIVDAADENRYFTHFVPKTAFVQGVNRISVEMHNRDGQSSDIRFDMTINNAQTLGYDCSDDHISCFTSIQPTGQTPQMIIAPEHRFQLLFKQGDAYMTGTGTVAGNHDFTGYIPISGSSTNGYLSVNHENGPGGVSIVDMHFDETSKLWDVDNTRLVDMYNTDVVTTNRNCSGGVMPWGTVVTAEENTTAGDANSDGYQDLGWLVEIDPVTAQVKEHGNGKQEKLWAMGRMNHENVCVDQTGSVAYYGEDGGTHCVYKFVPTTPGNLYSGNVYVLKLDLGLQNDEPNCSTGQWIQVPNTTPADRNNLASVAGTLGGTNFNGVEDCEIGTLDGKVYFTSKGKNRIYRFKDDGTTVSQFETYAGGMSYPITTANGTVTEPWADGNDNLTFDDKGNLWVCQDGGLNYIWVIRPDHRQDMPDIKLFASMPAGSEPTGLTFSPDYKFGFFSVQHPDATNTPQLDANFQNVTLNASASVVFALGTQIGLQAPVADFVADQVAVDEGQTVTFTDLSSNNPNGWSWTFEGGTPSTSTDEHPTITYPTAGTYNVTLTATNAAGNSQTIEKTDYIVVEQAMGVDDQLKGKLNVYPNPTQGKLTIDIANDNNEKVDIKVFDILGRDMNHTAENTESGAIQKWQLNILDATDGQVFFVRVTVGNKSASYKIIKTN</sequence>
<evidence type="ECO:0000256" key="1">
    <source>
        <dbReference type="ARBA" id="ARBA00022729"/>
    </source>
</evidence>
<dbReference type="Pfam" id="PF18911">
    <property type="entry name" value="PKD_4"/>
    <property type="match status" value="1"/>
</dbReference>
<keyword evidence="1 2" id="KW-0732">Signal</keyword>
<dbReference type="InterPro" id="IPR008557">
    <property type="entry name" value="PhoX"/>
</dbReference>
<reference evidence="4 5" key="1">
    <citation type="submission" date="2020-07" db="EMBL/GenBank/DDBJ databases">
        <authorList>
            <person name="Sun Q."/>
        </authorList>
    </citation>
    <scope>NUCLEOTIDE SEQUENCE [LARGE SCALE GENOMIC DNA]</scope>
    <source>
        <strain evidence="4 5">MAH-1</strain>
    </source>
</reference>
<evidence type="ECO:0000313" key="4">
    <source>
        <dbReference type="EMBL" id="NYA71829.1"/>
    </source>
</evidence>
<dbReference type="InterPro" id="IPR026444">
    <property type="entry name" value="Secre_tail"/>
</dbReference>
<feature type="signal peptide" evidence="2">
    <location>
        <begin position="1"/>
        <end position="19"/>
    </location>
</feature>
<dbReference type="SMART" id="SM00089">
    <property type="entry name" value="PKD"/>
    <property type="match status" value="1"/>
</dbReference>
<accession>A0A7Y8Y3A4</accession>
<proteinExistence type="predicted"/>
<protein>
    <submittedName>
        <fullName evidence="4">DUF839 domain-containing protein</fullName>
    </submittedName>
</protein>
<name>A0A7Y8Y3A4_9FLAO</name>
<comment type="caution">
    <text evidence="4">The sequence shown here is derived from an EMBL/GenBank/DDBJ whole genome shotgun (WGS) entry which is preliminary data.</text>
</comment>
<dbReference type="PROSITE" id="PS50093">
    <property type="entry name" value="PKD"/>
    <property type="match status" value="1"/>
</dbReference>
<keyword evidence="5" id="KW-1185">Reference proteome</keyword>
<dbReference type="PANTHER" id="PTHR35399:SF2">
    <property type="entry name" value="DUF839 DOMAIN-CONTAINING PROTEIN"/>
    <property type="match status" value="1"/>
</dbReference>